<protein>
    <recommendedName>
        <fullName evidence="3">N-acetyltransferase domain-containing protein</fullName>
    </recommendedName>
</protein>
<evidence type="ECO:0000259" key="3">
    <source>
        <dbReference type="PROSITE" id="PS51186"/>
    </source>
</evidence>
<organism evidence="4 5">
    <name type="scientific">Pelobium manganitolerans</name>
    <dbReference type="NCBI Taxonomy" id="1842495"/>
    <lineage>
        <taxon>Bacteria</taxon>
        <taxon>Pseudomonadati</taxon>
        <taxon>Bacteroidota</taxon>
        <taxon>Sphingobacteriia</taxon>
        <taxon>Sphingobacteriales</taxon>
        <taxon>Sphingobacteriaceae</taxon>
        <taxon>Pelobium</taxon>
    </lineage>
</organism>
<reference evidence="4 5" key="1">
    <citation type="submission" date="2016-07" db="EMBL/GenBank/DDBJ databases">
        <title>Genome of Pelobium manganitolerans.</title>
        <authorList>
            <person name="Wu S."/>
            <person name="Wang G."/>
        </authorList>
    </citation>
    <scope>NUCLEOTIDE SEQUENCE [LARGE SCALE GENOMIC DNA]</scope>
    <source>
        <strain evidence="4 5">YS-25</strain>
    </source>
</reference>
<evidence type="ECO:0000256" key="1">
    <source>
        <dbReference type="ARBA" id="ARBA00022679"/>
    </source>
</evidence>
<evidence type="ECO:0000256" key="2">
    <source>
        <dbReference type="ARBA" id="ARBA00023315"/>
    </source>
</evidence>
<dbReference type="RefSeq" id="WP_120181244.1">
    <property type="nucleotide sequence ID" value="NZ_MBTA01000012.1"/>
</dbReference>
<evidence type="ECO:0000313" key="4">
    <source>
        <dbReference type="EMBL" id="RKD17051.1"/>
    </source>
</evidence>
<dbReference type="Gene3D" id="3.40.630.30">
    <property type="match status" value="1"/>
</dbReference>
<dbReference type="PANTHER" id="PTHR43877">
    <property type="entry name" value="AMINOALKYLPHOSPHONATE N-ACETYLTRANSFERASE-RELATED-RELATED"/>
    <property type="match status" value="1"/>
</dbReference>
<gene>
    <name evidence="4" type="ORF">BCY91_02570</name>
</gene>
<dbReference type="AlphaFoldDB" id="A0A419S6Z5"/>
<dbReference type="GO" id="GO:0016747">
    <property type="term" value="F:acyltransferase activity, transferring groups other than amino-acyl groups"/>
    <property type="evidence" value="ECO:0007669"/>
    <property type="project" value="InterPro"/>
</dbReference>
<proteinExistence type="predicted"/>
<keyword evidence="2" id="KW-0012">Acyltransferase</keyword>
<comment type="caution">
    <text evidence="4">The sequence shown here is derived from an EMBL/GenBank/DDBJ whole genome shotgun (WGS) entry which is preliminary data.</text>
</comment>
<sequence length="161" mass="18020">MMTVRRASAEDAQTIGDLAKQIWPVCYAHIITQDQIAFMLAEGYSDEALTAQMKAGQTFFILEDDGQPLGFASLSAESADVYKLNKLYVHQQLHGKGAGKMLIQTAEAYAKGNCAKHLILNVNRNNQAQHFYHKMGFTIVEEVNIDYHGYVLDDYVMAKNL</sequence>
<keyword evidence="5" id="KW-1185">Reference proteome</keyword>
<dbReference type="EMBL" id="MBTA01000012">
    <property type="protein sequence ID" value="RKD17051.1"/>
    <property type="molecule type" value="Genomic_DNA"/>
</dbReference>
<dbReference type="SUPFAM" id="SSF55729">
    <property type="entry name" value="Acyl-CoA N-acyltransferases (Nat)"/>
    <property type="match status" value="1"/>
</dbReference>
<dbReference type="InterPro" id="IPR000182">
    <property type="entry name" value="GNAT_dom"/>
</dbReference>
<keyword evidence="1" id="KW-0808">Transferase</keyword>
<dbReference type="OrthoDB" id="9800604at2"/>
<dbReference type="PROSITE" id="PS51186">
    <property type="entry name" value="GNAT"/>
    <property type="match status" value="1"/>
</dbReference>
<dbReference type="Proteomes" id="UP000283433">
    <property type="component" value="Unassembled WGS sequence"/>
</dbReference>
<dbReference type="InterPro" id="IPR050832">
    <property type="entry name" value="Bact_Acetyltransf"/>
</dbReference>
<dbReference type="InterPro" id="IPR016181">
    <property type="entry name" value="Acyl_CoA_acyltransferase"/>
</dbReference>
<dbReference type="CDD" id="cd04301">
    <property type="entry name" value="NAT_SF"/>
    <property type="match status" value="1"/>
</dbReference>
<accession>A0A419S6Z5</accession>
<dbReference type="Pfam" id="PF13673">
    <property type="entry name" value="Acetyltransf_10"/>
    <property type="match status" value="1"/>
</dbReference>
<evidence type="ECO:0000313" key="5">
    <source>
        <dbReference type="Proteomes" id="UP000283433"/>
    </source>
</evidence>
<name>A0A419S6Z5_9SPHI</name>
<feature type="domain" description="N-acetyltransferase" evidence="3">
    <location>
        <begin position="2"/>
        <end position="161"/>
    </location>
</feature>